<feature type="domain" description="6-hydroxymethylpterin diphosphokinase MptE-like" evidence="1">
    <location>
        <begin position="157"/>
        <end position="323"/>
    </location>
</feature>
<dbReference type="InterPro" id="IPR002826">
    <property type="entry name" value="MptE-like"/>
</dbReference>
<dbReference type="Pfam" id="PF01973">
    <property type="entry name" value="MptE-like"/>
    <property type="match status" value="1"/>
</dbReference>
<name>A0ABR8XUT5_9BACL</name>
<comment type="caution">
    <text evidence="2">The sequence shown here is derived from an EMBL/GenBank/DDBJ whole genome shotgun (WGS) entry which is preliminary data.</text>
</comment>
<dbReference type="PANTHER" id="PTHR41786:SF1">
    <property type="entry name" value="6-HYDROXYMETHYLPTERIN DIPHOSPHOKINASE MPTE-LIKE DOMAIN-CONTAINING PROTEIN"/>
    <property type="match status" value="1"/>
</dbReference>
<sequence length="412" mass="46745">MDREVFTLDWQRDFAKNNEMTLSLNGTQLYSKYKPKEGALNWIQSEIDLDAEKYVLIGLGLGYHLEHLLNLVGDKKVYVYYFDEVELSIFLEIQCKNVFRYENVELRNEIKDLTLNEKMQILIPNAWIKGIGEKHPLFKALNVIKINQLSYRLTKEKMIENFNSNILSNSDVISNINPKRIGCLVAAGPSLDETVVWLKENQDFVDIFVVGAALKTVSKNKIIPTGVVISDASDLIKRQFDGLKYDGPLYHLCTANSETIKLMSGKKHILFQKGFSFAEEAAKKNGSPLIDVGGSVGTVTFSLLEQLGYQTIVLFGQDLGFPNDRTHSENSTSNTNVKLKDIKRKLKANDGSMINTNSMLYSFWNWYEEKCQSINIDVLNTASKGAKISNVKLINKMEFEQLIQKNINQIGD</sequence>
<keyword evidence="3" id="KW-1185">Reference proteome</keyword>
<proteinExistence type="predicted"/>
<dbReference type="PANTHER" id="PTHR41786">
    <property type="entry name" value="MOTILITY ACCESSORY FACTOR MAF"/>
    <property type="match status" value="1"/>
</dbReference>
<gene>
    <name evidence="2" type="ORF">H9635_03090</name>
</gene>
<protein>
    <submittedName>
        <fullName evidence="2">Motility associated factor glycosyltransferase family protein</fullName>
    </submittedName>
</protein>
<accession>A0ABR8XUT5</accession>
<dbReference type="EMBL" id="JACSPZ010000001">
    <property type="protein sequence ID" value="MBD8035711.1"/>
    <property type="molecule type" value="Genomic_DNA"/>
</dbReference>
<evidence type="ECO:0000259" key="1">
    <source>
        <dbReference type="Pfam" id="PF01973"/>
    </source>
</evidence>
<evidence type="ECO:0000313" key="2">
    <source>
        <dbReference type="EMBL" id="MBD8035711.1"/>
    </source>
</evidence>
<dbReference type="Proteomes" id="UP000619101">
    <property type="component" value="Unassembled WGS sequence"/>
</dbReference>
<reference evidence="2 3" key="1">
    <citation type="submission" date="2020-08" db="EMBL/GenBank/DDBJ databases">
        <title>A Genomic Blueprint of the Chicken Gut Microbiome.</title>
        <authorList>
            <person name="Gilroy R."/>
            <person name="Ravi A."/>
            <person name="Getino M."/>
            <person name="Pursley I."/>
            <person name="Horton D.L."/>
            <person name="Alikhan N.-F."/>
            <person name="Baker D."/>
            <person name="Gharbi K."/>
            <person name="Hall N."/>
            <person name="Watson M."/>
            <person name="Adriaenssens E.M."/>
            <person name="Foster-Nyarko E."/>
            <person name="Jarju S."/>
            <person name="Secka A."/>
            <person name="Antonio M."/>
            <person name="Oren A."/>
            <person name="Chaudhuri R."/>
            <person name="La Ragione R.M."/>
            <person name="Hildebrand F."/>
            <person name="Pallen M.J."/>
        </authorList>
    </citation>
    <scope>NUCLEOTIDE SEQUENCE [LARGE SCALE GENOMIC DNA]</scope>
    <source>
        <strain evidence="2 3">A46</strain>
    </source>
</reference>
<evidence type="ECO:0000313" key="3">
    <source>
        <dbReference type="Proteomes" id="UP000619101"/>
    </source>
</evidence>
<organism evidence="2 3">
    <name type="scientific">Solibacillus faecavium</name>
    <dbReference type="NCBI Taxonomy" id="2762221"/>
    <lineage>
        <taxon>Bacteria</taxon>
        <taxon>Bacillati</taxon>
        <taxon>Bacillota</taxon>
        <taxon>Bacilli</taxon>
        <taxon>Bacillales</taxon>
        <taxon>Caryophanaceae</taxon>
        <taxon>Solibacillus</taxon>
    </lineage>
</organism>